<gene>
    <name evidence="1" type="ORF">QE152_g19204</name>
</gene>
<evidence type="ECO:0008006" key="3">
    <source>
        <dbReference type="Google" id="ProtNLM"/>
    </source>
</evidence>
<reference evidence="1 2" key="1">
    <citation type="journal article" date="2024" name="BMC Genomics">
        <title>De novo assembly and annotation of Popillia japonica's genome with initial clues to its potential as an invasive pest.</title>
        <authorList>
            <person name="Cucini C."/>
            <person name="Boschi S."/>
            <person name="Funari R."/>
            <person name="Cardaioli E."/>
            <person name="Iannotti N."/>
            <person name="Marturano G."/>
            <person name="Paoli F."/>
            <person name="Bruttini M."/>
            <person name="Carapelli A."/>
            <person name="Frati F."/>
            <person name="Nardi F."/>
        </authorList>
    </citation>
    <scope>NUCLEOTIDE SEQUENCE [LARGE SCALE GENOMIC DNA]</scope>
    <source>
        <strain evidence="1">DMR45628</strain>
    </source>
</reference>
<sequence>MAQRKSHKKNSGNRIKKHVYTQIARLTFNHGRFPAHLNKIKVLEDDRCTYCKKERGDTNHIIFGCEVHKDKIDILLKDLQTMQLALPVNVNYVLAQDQKDINCRLYRHLASCSIIV</sequence>
<proteinExistence type="predicted"/>
<dbReference type="EMBL" id="JASPKY010000180">
    <property type="protein sequence ID" value="KAK9723427.1"/>
    <property type="molecule type" value="Genomic_DNA"/>
</dbReference>
<keyword evidence="2" id="KW-1185">Reference proteome</keyword>
<organism evidence="1 2">
    <name type="scientific">Popillia japonica</name>
    <name type="common">Japanese beetle</name>
    <dbReference type="NCBI Taxonomy" id="7064"/>
    <lineage>
        <taxon>Eukaryota</taxon>
        <taxon>Metazoa</taxon>
        <taxon>Ecdysozoa</taxon>
        <taxon>Arthropoda</taxon>
        <taxon>Hexapoda</taxon>
        <taxon>Insecta</taxon>
        <taxon>Pterygota</taxon>
        <taxon>Neoptera</taxon>
        <taxon>Endopterygota</taxon>
        <taxon>Coleoptera</taxon>
        <taxon>Polyphaga</taxon>
        <taxon>Scarabaeiformia</taxon>
        <taxon>Scarabaeidae</taxon>
        <taxon>Rutelinae</taxon>
        <taxon>Popillia</taxon>
    </lineage>
</organism>
<dbReference type="AlphaFoldDB" id="A0AAW1KRI7"/>
<evidence type="ECO:0000313" key="2">
    <source>
        <dbReference type="Proteomes" id="UP001458880"/>
    </source>
</evidence>
<comment type="caution">
    <text evidence="1">The sequence shown here is derived from an EMBL/GenBank/DDBJ whole genome shotgun (WGS) entry which is preliminary data.</text>
</comment>
<accession>A0AAW1KRI7</accession>
<protein>
    <recommendedName>
        <fullName evidence="3">Reverse transcriptase zinc-binding domain-containing protein</fullName>
    </recommendedName>
</protein>
<name>A0AAW1KRI7_POPJA</name>
<evidence type="ECO:0000313" key="1">
    <source>
        <dbReference type="EMBL" id="KAK9723427.1"/>
    </source>
</evidence>
<dbReference type="Proteomes" id="UP001458880">
    <property type="component" value="Unassembled WGS sequence"/>
</dbReference>